<keyword evidence="5 7" id="KW-1133">Transmembrane helix</keyword>
<feature type="non-terminal residue" evidence="8">
    <location>
        <position position="222"/>
    </location>
</feature>
<protein>
    <recommendedName>
        <fullName evidence="9">Polysaccharide biosynthesis protein C-terminal domain-containing protein</fullName>
    </recommendedName>
</protein>
<reference evidence="8" key="1">
    <citation type="journal article" date="2014" name="Front. Microbiol.">
        <title>High frequency of phylogenetically diverse reductive dehalogenase-homologous genes in deep subseafloor sedimentary metagenomes.</title>
        <authorList>
            <person name="Kawai M."/>
            <person name="Futagami T."/>
            <person name="Toyoda A."/>
            <person name="Takaki Y."/>
            <person name="Nishi S."/>
            <person name="Hori S."/>
            <person name="Arai W."/>
            <person name="Tsubouchi T."/>
            <person name="Morono Y."/>
            <person name="Uchiyama I."/>
            <person name="Ito T."/>
            <person name="Fujiyama A."/>
            <person name="Inagaki F."/>
            <person name="Takami H."/>
        </authorList>
    </citation>
    <scope>NUCLEOTIDE SEQUENCE</scope>
    <source>
        <strain evidence="8">Expedition CK06-06</strain>
    </source>
</reference>
<feature type="transmembrane region" description="Helical" evidence="7">
    <location>
        <begin position="166"/>
        <end position="184"/>
    </location>
</feature>
<evidence type="ECO:0000256" key="5">
    <source>
        <dbReference type="ARBA" id="ARBA00022989"/>
    </source>
</evidence>
<proteinExistence type="inferred from homology"/>
<evidence type="ECO:0000256" key="4">
    <source>
        <dbReference type="ARBA" id="ARBA00022692"/>
    </source>
</evidence>
<feature type="transmembrane region" description="Helical" evidence="7">
    <location>
        <begin position="20"/>
        <end position="48"/>
    </location>
</feature>
<dbReference type="PANTHER" id="PTHR30250:SF10">
    <property type="entry name" value="LIPOPOLYSACCHARIDE BIOSYNTHESIS PROTEIN WZXC"/>
    <property type="match status" value="1"/>
</dbReference>
<dbReference type="PANTHER" id="PTHR30250">
    <property type="entry name" value="PST FAMILY PREDICTED COLANIC ACID TRANSPORTER"/>
    <property type="match status" value="1"/>
</dbReference>
<feature type="transmembrane region" description="Helical" evidence="7">
    <location>
        <begin position="69"/>
        <end position="93"/>
    </location>
</feature>
<dbReference type="EMBL" id="BARW01011980">
    <property type="protein sequence ID" value="GAI79018.1"/>
    <property type="molecule type" value="Genomic_DNA"/>
</dbReference>
<comment type="similarity">
    <text evidence="2">Belongs to the polysaccharide synthase family.</text>
</comment>
<accession>X1REJ9</accession>
<feature type="transmembrane region" description="Helical" evidence="7">
    <location>
        <begin position="105"/>
        <end position="127"/>
    </location>
</feature>
<feature type="non-terminal residue" evidence="8">
    <location>
        <position position="1"/>
    </location>
</feature>
<evidence type="ECO:0000256" key="6">
    <source>
        <dbReference type="ARBA" id="ARBA00023136"/>
    </source>
</evidence>
<evidence type="ECO:0000256" key="1">
    <source>
        <dbReference type="ARBA" id="ARBA00004651"/>
    </source>
</evidence>
<comment type="subcellular location">
    <subcellularLocation>
        <location evidence="1">Cell membrane</location>
        <topology evidence="1">Multi-pass membrane protein</topology>
    </subcellularLocation>
</comment>
<keyword evidence="6 7" id="KW-0472">Membrane</keyword>
<dbReference type="InterPro" id="IPR050833">
    <property type="entry name" value="Poly_Biosynth_Transport"/>
</dbReference>
<evidence type="ECO:0000256" key="7">
    <source>
        <dbReference type="SAM" id="Phobius"/>
    </source>
</evidence>
<dbReference type="Pfam" id="PF13440">
    <property type="entry name" value="Polysacc_synt_3"/>
    <property type="match status" value="1"/>
</dbReference>
<comment type="caution">
    <text evidence="8">The sequence shown here is derived from an EMBL/GenBank/DDBJ whole genome shotgun (WGS) entry which is preliminary data.</text>
</comment>
<keyword evidence="3" id="KW-1003">Cell membrane</keyword>
<evidence type="ECO:0008006" key="9">
    <source>
        <dbReference type="Google" id="ProtNLM"/>
    </source>
</evidence>
<keyword evidence="4 7" id="KW-0812">Transmembrane</keyword>
<gene>
    <name evidence="8" type="ORF">S12H4_22825</name>
</gene>
<organism evidence="8">
    <name type="scientific">marine sediment metagenome</name>
    <dbReference type="NCBI Taxonomy" id="412755"/>
    <lineage>
        <taxon>unclassified sequences</taxon>
        <taxon>metagenomes</taxon>
        <taxon>ecological metagenomes</taxon>
    </lineage>
</organism>
<dbReference type="AlphaFoldDB" id="X1REJ9"/>
<dbReference type="GO" id="GO:0005886">
    <property type="term" value="C:plasma membrane"/>
    <property type="evidence" value="ECO:0007669"/>
    <property type="project" value="UniProtKB-SubCell"/>
</dbReference>
<evidence type="ECO:0000256" key="2">
    <source>
        <dbReference type="ARBA" id="ARBA00007430"/>
    </source>
</evidence>
<name>X1REJ9_9ZZZZ</name>
<evidence type="ECO:0000256" key="3">
    <source>
        <dbReference type="ARBA" id="ARBA00022475"/>
    </source>
</evidence>
<evidence type="ECO:0000313" key="8">
    <source>
        <dbReference type="EMBL" id="GAI79018.1"/>
    </source>
</evidence>
<feature type="transmembrane region" description="Helical" evidence="7">
    <location>
        <begin position="204"/>
        <end position="221"/>
    </location>
</feature>
<sequence>VVKGGIWVFTLRGTQRLFSFVRLIILARILAPADFGLMGIALLTMAALNTFSQTGFQTALIQKKEDIKSYLDAAWTVTIIRGIILFLILYFIAPYAATFFKSPKALSIIKVIGFSFLIQAFTNIGVVYFQKELEFNKQFIYQFTGTIADFVVAVSAAVILRNVWALVYGLLAGNAARLIVSYLIHPYRPHLSFDFGKAKELFGFGKWILGSSILIFLITQGY</sequence>
<feature type="transmembrane region" description="Helical" evidence="7">
    <location>
        <begin position="139"/>
        <end position="160"/>
    </location>
</feature>